<protein>
    <submittedName>
        <fullName evidence="1 2">Fe-S oxidoreductase</fullName>
    </submittedName>
</protein>
<proteinExistence type="predicted"/>
<keyword evidence="3" id="KW-1185">Reference proteome</keyword>
<reference evidence="1 3" key="1">
    <citation type="journal article" date="2014" name="BMC Genomics">
        <title>Genome sequence of Anopheles sinensis provides insight into genetics basis of mosquito competence for malaria parasites.</title>
        <authorList>
            <person name="Zhou D."/>
            <person name="Zhang D."/>
            <person name="Ding G."/>
            <person name="Shi L."/>
            <person name="Hou Q."/>
            <person name="Ye Y."/>
            <person name="Xu Y."/>
            <person name="Zhou H."/>
            <person name="Xiong C."/>
            <person name="Li S."/>
            <person name="Yu J."/>
            <person name="Hong S."/>
            <person name="Yu X."/>
            <person name="Zou P."/>
            <person name="Chen C."/>
            <person name="Chang X."/>
            <person name="Wang W."/>
            <person name="Lv Y."/>
            <person name="Sun Y."/>
            <person name="Ma L."/>
            <person name="Shen B."/>
            <person name="Zhu C."/>
        </authorList>
    </citation>
    <scope>NUCLEOTIDE SEQUENCE [LARGE SCALE GENOMIC DNA]</scope>
</reference>
<accession>A0A084WU77</accession>
<dbReference type="Proteomes" id="UP000030765">
    <property type="component" value="Unassembled WGS sequence"/>
</dbReference>
<organism evidence="1">
    <name type="scientific">Anopheles sinensis</name>
    <name type="common">Mosquito</name>
    <dbReference type="NCBI Taxonomy" id="74873"/>
    <lineage>
        <taxon>Eukaryota</taxon>
        <taxon>Metazoa</taxon>
        <taxon>Ecdysozoa</taxon>
        <taxon>Arthropoda</taxon>
        <taxon>Hexapoda</taxon>
        <taxon>Insecta</taxon>
        <taxon>Pterygota</taxon>
        <taxon>Neoptera</taxon>
        <taxon>Endopterygota</taxon>
        <taxon>Diptera</taxon>
        <taxon>Nematocera</taxon>
        <taxon>Culicoidea</taxon>
        <taxon>Culicidae</taxon>
        <taxon>Anophelinae</taxon>
        <taxon>Anopheles</taxon>
    </lineage>
</organism>
<dbReference type="EnsemblMetazoa" id="ASIC022005-RA">
    <property type="protein sequence ID" value="ASIC022005-PA"/>
    <property type="gene ID" value="ASIC022005"/>
</dbReference>
<evidence type="ECO:0000313" key="1">
    <source>
        <dbReference type="EMBL" id="KFB53771.1"/>
    </source>
</evidence>
<evidence type="ECO:0000313" key="3">
    <source>
        <dbReference type="Proteomes" id="UP000030765"/>
    </source>
</evidence>
<dbReference type="EMBL" id="ATLV01027007">
    <property type="status" value="NOT_ANNOTATED_CDS"/>
    <property type="molecule type" value="Genomic_DNA"/>
</dbReference>
<reference evidence="2" key="2">
    <citation type="submission" date="2020-05" db="UniProtKB">
        <authorList>
            <consortium name="EnsemblMetazoa"/>
        </authorList>
    </citation>
    <scope>IDENTIFICATION</scope>
</reference>
<dbReference type="EMBL" id="KE525421">
    <property type="protein sequence ID" value="KFB53771.1"/>
    <property type="molecule type" value="Genomic_DNA"/>
</dbReference>
<evidence type="ECO:0000313" key="2">
    <source>
        <dbReference type="EnsemblMetazoa" id="ASIC022005-PA"/>
    </source>
</evidence>
<gene>
    <name evidence="1" type="ORF">ZHAS_00022005</name>
</gene>
<dbReference type="VEuPathDB" id="VectorBase:ASIC022005"/>
<sequence>MFGQGVKIANSSVRSSISTEGTSCDRHLFRFAAGFMAQSVSEVSPSDANHDAPELQQTYCRCPYTIGTDRRWDLDFERTIIPRKPEGHEGHVKQKTVIHGKVCPECFN</sequence>
<name>A0A084WU77_ANOSI</name>
<dbReference type="AlphaFoldDB" id="A0A084WU77"/>